<evidence type="ECO:0000259" key="19">
    <source>
        <dbReference type="Pfam" id="PF03557"/>
    </source>
</evidence>
<keyword evidence="10" id="KW-0946">Virion</keyword>
<keyword evidence="15" id="KW-1038">Host endoplasmic reticulum</keyword>
<evidence type="ECO:0000256" key="7">
    <source>
        <dbReference type="ARBA" id="ARBA00022729"/>
    </source>
</evidence>
<keyword evidence="7" id="KW-0732">Signal</keyword>
<dbReference type="NCBIfam" id="TIGR04210">
    <property type="entry name" value="bunya_NSm"/>
    <property type="match status" value="1"/>
</dbReference>
<evidence type="ECO:0000256" key="5">
    <source>
        <dbReference type="ARBA" id="ARBA00022581"/>
    </source>
</evidence>
<dbReference type="GO" id="GO:0046718">
    <property type="term" value="P:symbiont entry into host cell"/>
    <property type="evidence" value="ECO:0007669"/>
    <property type="project" value="UniProtKB-KW"/>
</dbReference>
<dbReference type="Pfam" id="PF03563">
    <property type="entry name" value="Bunya_G2"/>
    <property type="match status" value="1"/>
</dbReference>
<evidence type="ECO:0000256" key="12">
    <source>
        <dbReference type="ARBA" id="ARBA00022989"/>
    </source>
</evidence>
<evidence type="ECO:0000256" key="16">
    <source>
        <dbReference type="ARBA" id="ARBA00023296"/>
    </source>
</evidence>
<feature type="transmembrane region" description="Helical" evidence="18">
    <location>
        <begin position="314"/>
        <end position="333"/>
    </location>
</feature>
<evidence type="ECO:0000256" key="8">
    <source>
        <dbReference type="ARBA" id="ARBA00022804"/>
    </source>
</evidence>
<evidence type="ECO:0000256" key="4">
    <source>
        <dbReference type="ARBA" id="ARBA00015294"/>
    </source>
</evidence>
<keyword evidence="8" id="KW-1161">Viral attachment to host cell</keyword>
<evidence type="ECO:0000256" key="3">
    <source>
        <dbReference type="ARBA" id="ARBA00004625"/>
    </source>
</evidence>
<evidence type="ECO:0000256" key="15">
    <source>
        <dbReference type="ARBA" id="ARBA00023184"/>
    </source>
</evidence>
<sequence>MLTKMLLFALLTVCASVPLDKCFSGGIVIKKLQTDYGLPHMCLRDDISMIKTDSVAVQGTSNDEKTIFTSSITRKLLVTDWKNCRPEKMIGGPIMLLSVDDRGHLKSEEYVCQNDCEIKLEKESGLIIFETASLNYYQVSGTTISSGWFKSTTSISLKHTCEEIRVQCGFKSFQIHSCFQKHIECYQYLHQKFIPKNMANSICSNIELIILTVFSIAVFILLMLLAKTYIIFLLIPIFIPFAYIYGKLYSKKCFKCRNCSLPSHPFTKCPKICICGSRYESTERLKIHIEGGLCPGHKYIMTARTMCKSKGCSFILSILLSVFILSFITPVGAESCYNISQIPELYRTNPNKIEFYDYLMYVYIGAIIISVLTAILLMILIVRPHVFLNYYVYNCEDCQMYHKRKNLKFDDFGTNRCGACLCGCDETNPRLNTHQRSRICFSDYHVKIYKIISSIICIVAVLASIPGALAECSSDIATTDCWGLNINEKYKTASGSGAAKFTGFFKGADEDEYNDIKEHVKNFTSMLIECYKHSSFATNQEIEAIYFENHYKQDESKFFKTDDYIKWRVRAGTMPIQVCKTPTTNYICMCIKQNNKCNEVITNFKAPNTEILEFSKHIMQSDMNLITESLSKIINPTAMRKFMYQESINNTEQFEKFSTEFVKMYKKDDFMANMIALASKLALKIGLGPKHLRNQVENLEIVSGLAQMQSTPIKKIPKSDCIRAKCMTPRFRKHHFDFLLCKTKKLIYPWSDKYTNNSNEICYGDANCDIQFPIVKQSSLNLVNKNLNSCYKLSEFTQTTKYSIGRSSCKMMEKGTCLINDNAKQVVRCKDGSIYEQIATGAYGNEDAIDQVCFNTKCTKVFPRDPELMSNCTITIPKVTHRKPKIIDAENIEIYKHHIAEDFLSSLNTYRFVEVAGLPNVVPNFKVIPIYGTRTTTGMDDATFNVDVNALMGTSVGIHVNTPEGKHLMDLIIYIRSANVSSIFQLIYRTGPTIGYNSAHTEICTGSCPEKVTLRDNSWAQFTKESTSTWGCEEYGCLAINTGCLYGQCKDIIKPEVEIYRKISDEYASVEVCISAVGHIYCKIINSLEATIDDKISAQFKTVEAFSIPRFIAVKSHHILVGQINNVGEFSDYCGNVQVINGTTYGSPDPKIDYKCHAASRKDVIIKQCFKNSFASCLSLPEDKNLIIDDIEGDKMNVAIHGKNLGIVSLQIKLGDIKYDLFVEDPDIDIQGSCVGCFGCSHGIVCQATIKTTISALCTVKSNCNSIYTRVKIEPMKNSFSDKFFCNDAVESIELTVCKTNVKLPISLISVKPHLEINTNLNSPIVRETDNKCGTWICKTSNELSKLLNFNVSGFFSKVWHYLIAIIVILLVLLFIRYIIIPAGFYISKKLKEHQMEEIRLSKLK</sequence>
<dbReference type="RefSeq" id="YP_010839624.1">
    <property type="nucleotide sequence ID" value="NC_077987.1"/>
</dbReference>
<evidence type="ECO:0000256" key="11">
    <source>
        <dbReference type="ARBA" id="ARBA00022870"/>
    </source>
</evidence>
<feature type="transmembrane region" description="Helical" evidence="18">
    <location>
        <begin position="358"/>
        <end position="382"/>
    </location>
</feature>
<organism evidence="21 22">
    <name type="scientific">Anopheles A virus</name>
    <dbReference type="NCBI Taxonomy" id="35307"/>
    <lineage>
        <taxon>Viruses</taxon>
        <taxon>Riboviria</taxon>
        <taxon>Orthornavirae</taxon>
        <taxon>Negarnaviricota</taxon>
        <taxon>Polyploviricotina</taxon>
        <taxon>Bunyaviricetes</taxon>
        <taxon>Elliovirales</taxon>
        <taxon>Peribunyaviridae</taxon>
        <taxon>Orthobunyavirus</taxon>
        <taxon>Orthobunyavirus horizonteense</taxon>
    </lineage>
</organism>
<dbReference type="InterPro" id="IPR005167">
    <property type="entry name" value="Bunya_G1"/>
</dbReference>
<evidence type="ECO:0000313" key="21">
    <source>
        <dbReference type="EMBL" id="ATJ04175.1"/>
    </source>
</evidence>
<keyword evidence="5" id="KW-0945">Host-virus interaction</keyword>
<keyword evidence="14" id="KW-0325">Glycoprotein</keyword>
<evidence type="ECO:0000256" key="13">
    <source>
        <dbReference type="ARBA" id="ARBA00023136"/>
    </source>
</evidence>
<proteinExistence type="predicted"/>
<dbReference type="GO" id="GO:0019062">
    <property type="term" value="P:virion attachment to host cell"/>
    <property type="evidence" value="ECO:0007669"/>
    <property type="project" value="UniProtKB-KW"/>
</dbReference>
<keyword evidence="13 18" id="KW-0472">Membrane</keyword>
<evidence type="ECO:0000256" key="10">
    <source>
        <dbReference type="ARBA" id="ARBA00022844"/>
    </source>
</evidence>
<feature type="transmembrane region" description="Helical" evidence="18">
    <location>
        <begin position="1359"/>
        <end position="1387"/>
    </location>
</feature>
<evidence type="ECO:0000313" key="22">
    <source>
        <dbReference type="Proteomes" id="UP000424697"/>
    </source>
</evidence>
<evidence type="ECO:0000256" key="9">
    <source>
        <dbReference type="ARBA" id="ARBA00022812"/>
    </source>
</evidence>
<dbReference type="GO" id="GO:0044178">
    <property type="term" value="C:host cell Golgi membrane"/>
    <property type="evidence" value="ECO:0007669"/>
    <property type="project" value="UniProtKB-SubCell"/>
</dbReference>
<dbReference type="GO" id="GO:0044167">
    <property type="term" value="C:host cell endoplasmic reticulum membrane"/>
    <property type="evidence" value="ECO:0007669"/>
    <property type="project" value="UniProtKB-SubCell"/>
</dbReference>
<evidence type="ECO:0000256" key="2">
    <source>
        <dbReference type="ARBA" id="ARBA00004252"/>
    </source>
</evidence>
<dbReference type="GeneID" id="80549503"/>
<feature type="transmembrane region" description="Helical" evidence="18">
    <location>
        <begin position="448"/>
        <end position="469"/>
    </location>
</feature>
<keyword evidence="12 18" id="KW-1133">Transmembrane helix</keyword>
<evidence type="ECO:0000256" key="17">
    <source>
        <dbReference type="ARBA" id="ARBA00031199"/>
    </source>
</evidence>
<dbReference type="InterPro" id="IPR026400">
    <property type="entry name" value="Bunya_nonstruc_pro_NSm"/>
</dbReference>
<feature type="domain" description="Bunyavirus glycoprotein G1" evidence="19">
    <location>
        <begin position="525"/>
        <end position="1343"/>
    </location>
</feature>
<reference evidence="22" key="1">
    <citation type="submission" date="2017-03" db="EMBL/GenBank/DDBJ databases">
        <authorList>
            <person name="Hughes H.R."/>
            <person name="Russell B.J."/>
            <person name="Lambert A.J."/>
        </authorList>
    </citation>
    <scope>NUCLEOTIDE SEQUENCE [LARGE SCALE GENOMIC DNA]</scope>
</reference>
<evidence type="ECO:0000256" key="1">
    <source>
        <dbReference type="ARBA" id="ARBA00004182"/>
    </source>
</evidence>
<dbReference type="GO" id="GO:0044003">
    <property type="term" value="P:symbiont-mediated perturbation of host process"/>
    <property type="evidence" value="ECO:0007669"/>
    <property type="project" value="InterPro"/>
</dbReference>
<evidence type="ECO:0000256" key="18">
    <source>
        <dbReference type="SAM" id="Phobius"/>
    </source>
</evidence>
<dbReference type="Proteomes" id="UP000424697">
    <property type="component" value="Genome"/>
</dbReference>
<comment type="subcellular location">
    <subcellularLocation>
        <location evidence="2">Host Golgi apparatus membrane</location>
        <topology evidence="2">Multi-pass membrane protein</topology>
    </subcellularLocation>
    <subcellularLocation>
        <location evidence="3">Host endoplasmic reticulum membrane</location>
    </subcellularLocation>
    <subcellularLocation>
        <location evidence="1">Virion membrane</location>
    </subcellularLocation>
</comment>
<dbReference type="Pfam" id="PF03557">
    <property type="entry name" value="Bunya_G1"/>
    <property type="match status" value="1"/>
</dbReference>
<keyword evidence="6 18" id="KW-0812">Transmembrane</keyword>
<dbReference type="KEGG" id="vg:80549503"/>
<dbReference type="InterPro" id="IPR005168">
    <property type="entry name" value="Bunya_G2"/>
</dbReference>
<keyword evidence="11" id="KW-1043">Host membrane</keyword>
<evidence type="ECO:0000256" key="14">
    <source>
        <dbReference type="ARBA" id="ARBA00023180"/>
    </source>
</evidence>
<dbReference type="GO" id="GO:0055036">
    <property type="term" value="C:virion membrane"/>
    <property type="evidence" value="ECO:0007669"/>
    <property type="project" value="UniProtKB-SubCell"/>
</dbReference>
<protein>
    <recommendedName>
        <fullName evidence="4">Envelopment polyprotein</fullName>
    </recommendedName>
    <alternativeName>
        <fullName evidence="17">M polyprotein</fullName>
    </alternativeName>
</protein>
<keyword evidence="16" id="KW-1160">Virus entry into host cell</keyword>
<feature type="transmembrane region" description="Helical" evidence="18">
    <location>
        <begin position="208"/>
        <end position="241"/>
    </location>
</feature>
<evidence type="ECO:0000256" key="6">
    <source>
        <dbReference type="ARBA" id="ARBA00022692"/>
    </source>
</evidence>
<feature type="domain" description="Bunyavirus glycoprotein G2" evidence="20">
    <location>
        <begin position="21"/>
        <end position="304"/>
    </location>
</feature>
<keyword evidence="9" id="KW-1040">Host Golgi apparatus</keyword>
<dbReference type="EMBL" id="KY793538">
    <property type="protein sequence ID" value="ATJ04175.1"/>
    <property type="molecule type" value="Viral_cRNA"/>
</dbReference>
<keyword evidence="22" id="KW-1185">Reference proteome</keyword>
<accession>A0A291NVX1</accession>
<evidence type="ECO:0000259" key="20">
    <source>
        <dbReference type="Pfam" id="PF03563"/>
    </source>
</evidence>
<name>A0A291NVX1_9VIRU</name>